<organism evidence="1">
    <name type="scientific">Apis cerana</name>
    <name type="common">Indian honeybee</name>
    <dbReference type="NCBI Taxonomy" id="7461"/>
    <lineage>
        <taxon>Eukaryota</taxon>
        <taxon>Metazoa</taxon>
        <taxon>Ecdysozoa</taxon>
        <taxon>Arthropoda</taxon>
        <taxon>Hexapoda</taxon>
        <taxon>Insecta</taxon>
        <taxon>Pterygota</taxon>
        <taxon>Neoptera</taxon>
        <taxon>Endopterygota</taxon>
        <taxon>Hymenoptera</taxon>
        <taxon>Apocrita</taxon>
        <taxon>Aculeata</taxon>
        <taxon>Apoidea</taxon>
        <taxon>Anthophila</taxon>
        <taxon>Apidae</taxon>
        <taxon>Apis</taxon>
    </lineage>
</organism>
<protein>
    <submittedName>
        <fullName evidence="1">Uncharacterized protein</fullName>
    </submittedName>
</protein>
<name>V9IKS5_APICE</name>
<proteinExistence type="evidence at transcript level"/>
<dbReference type="EMBL" id="JR049283">
    <property type="protein sequence ID" value="AEY60919.1"/>
    <property type="molecule type" value="mRNA"/>
</dbReference>
<evidence type="ECO:0000313" key="1">
    <source>
        <dbReference type="EMBL" id="AEY60919.1"/>
    </source>
</evidence>
<gene>
    <name evidence="1" type="ORF">ACCB10504</name>
</gene>
<sequence>MDKRPDIFEPGYEAVKSERTKDFDHLEELDYPSPSSVLHTKDSWIYPNGYVKKVERSLSPLRPSTLPVHRSHDIYTRSSRVQESCI</sequence>
<dbReference type="AlphaFoldDB" id="V9IKS5"/>
<reference evidence="1" key="1">
    <citation type="submission" date="2011-11" db="EMBL/GenBank/DDBJ databases">
        <title>Decoding the brain transcriptome of the Eastern honeybee (Apis cerana) based on pyrosequencing.</title>
        <authorList>
            <person name="Sun L."/>
            <person name="Zheng H."/>
            <person name="Wang Y."/>
            <person name="Xie X."/>
            <person name="Zhu Y."/>
            <person name="Gu W."/>
            <person name="Wang S."/>
        </authorList>
    </citation>
    <scope>NUCLEOTIDE SEQUENCE</scope>
    <source>
        <tissue evidence="1">Brain</tissue>
    </source>
</reference>
<accession>V9IKS5</accession>